<accession>A0A941F9W1</accession>
<keyword evidence="3" id="KW-1185">Reference proteome</keyword>
<dbReference type="AlphaFoldDB" id="A0A941F9W1"/>
<reference evidence="2 3" key="1">
    <citation type="submission" date="2021-04" db="EMBL/GenBank/DDBJ databases">
        <title>Characterization of the biosynthetic gene cluster of new lipopeptides with antitumor activity in the genome of the marine Streptomyces PHM034.</title>
        <authorList>
            <person name="Ceniceros A."/>
            <person name="Canedo L."/>
            <person name="Mendez C."/>
            <person name="Olano C."/>
            <person name="Schleissner C."/>
            <person name="Cuevas C."/>
            <person name="De La Calle F."/>
            <person name="Salas J.A."/>
        </authorList>
    </citation>
    <scope>NUCLEOTIDE SEQUENCE [LARGE SCALE GENOMIC DNA]</scope>
    <source>
        <strain evidence="2 3">PHM034</strain>
    </source>
</reference>
<dbReference type="Pfam" id="PF08240">
    <property type="entry name" value="ADH_N"/>
    <property type="match status" value="1"/>
</dbReference>
<dbReference type="InterPro" id="IPR020843">
    <property type="entry name" value="ER"/>
</dbReference>
<dbReference type="PANTHER" id="PTHR43677:SF4">
    <property type="entry name" value="QUINONE OXIDOREDUCTASE-LIKE PROTEIN 2"/>
    <property type="match status" value="1"/>
</dbReference>
<dbReference type="SUPFAM" id="SSF51735">
    <property type="entry name" value="NAD(P)-binding Rossmann-fold domains"/>
    <property type="match status" value="2"/>
</dbReference>
<feature type="domain" description="Enoyl reductase (ER)" evidence="1">
    <location>
        <begin position="87"/>
        <end position="299"/>
    </location>
</feature>
<dbReference type="SMART" id="SM00829">
    <property type="entry name" value="PKS_ER"/>
    <property type="match status" value="1"/>
</dbReference>
<evidence type="ECO:0000313" key="3">
    <source>
        <dbReference type="Proteomes" id="UP000682308"/>
    </source>
</evidence>
<evidence type="ECO:0000259" key="1">
    <source>
        <dbReference type="SMART" id="SM00829"/>
    </source>
</evidence>
<dbReference type="InterPro" id="IPR013154">
    <property type="entry name" value="ADH-like_N"/>
</dbReference>
<dbReference type="Gene3D" id="3.40.50.11460">
    <property type="match status" value="1"/>
</dbReference>
<gene>
    <name evidence="2" type="ORF">KEF29_11280</name>
</gene>
<dbReference type="GO" id="GO:0016491">
    <property type="term" value="F:oxidoreductase activity"/>
    <property type="evidence" value="ECO:0007669"/>
    <property type="project" value="InterPro"/>
</dbReference>
<dbReference type="InterPro" id="IPR013149">
    <property type="entry name" value="ADH-like_C"/>
</dbReference>
<dbReference type="InterPro" id="IPR051397">
    <property type="entry name" value="Zn-ADH-like_protein"/>
</dbReference>
<dbReference type="SUPFAM" id="SSF50129">
    <property type="entry name" value="GroES-like"/>
    <property type="match status" value="1"/>
</dbReference>
<name>A0A941F9W1_9ACTN</name>
<proteinExistence type="predicted"/>
<dbReference type="Proteomes" id="UP000682308">
    <property type="component" value="Unassembled WGS sequence"/>
</dbReference>
<protein>
    <submittedName>
        <fullName evidence="2">Zinc-binding dehydrogenase</fullName>
    </submittedName>
</protein>
<organism evidence="2 3">
    <name type="scientific">Streptomyces tuirus</name>
    <dbReference type="NCBI Taxonomy" id="68278"/>
    <lineage>
        <taxon>Bacteria</taxon>
        <taxon>Bacillati</taxon>
        <taxon>Actinomycetota</taxon>
        <taxon>Actinomycetes</taxon>
        <taxon>Kitasatosporales</taxon>
        <taxon>Streptomycetaceae</taxon>
        <taxon>Streptomyces</taxon>
    </lineage>
</organism>
<dbReference type="CDD" id="cd05195">
    <property type="entry name" value="enoyl_red"/>
    <property type="match status" value="1"/>
</dbReference>
<evidence type="ECO:0000313" key="2">
    <source>
        <dbReference type="EMBL" id="MBR8639695.1"/>
    </source>
</evidence>
<sequence length="299" mass="32040">MRGLTRVLSYEHPELRPSVLDIDTQTPADEVAAELLSCPDEQDEVAYRCGTRYVARLRNAPLGGHERRRTTVDRAHDRVALHLARPGDLDSFELVAQSRRRPGPGEVEVRLDATSVNFINVLQAMGVYQRFNAGEESPDVCAFDGAGVVTAVGDGVRDLGAGDRVAAMFVDGTQTAVMSSFTTVRADCLLPVPDGMSVRDAAALPCAYLTAWYALRHLARLRPGETVLIHSASGGTGLAALHLARACGADVLATAGSEAKRAYLRDLGVPHVMDSRTLDFADQVRDLTKGRGSTSSSTP</sequence>
<dbReference type="Gene3D" id="3.90.180.10">
    <property type="entry name" value="Medium-chain alcohol dehydrogenases, catalytic domain"/>
    <property type="match status" value="1"/>
</dbReference>
<dbReference type="InterPro" id="IPR036291">
    <property type="entry name" value="NAD(P)-bd_dom_sf"/>
</dbReference>
<dbReference type="Pfam" id="PF00107">
    <property type="entry name" value="ADH_zinc_N"/>
    <property type="match status" value="1"/>
</dbReference>
<dbReference type="PANTHER" id="PTHR43677">
    <property type="entry name" value="SHORT-CHAIN DEHYDROGENASE/REDUCTASE"/>
    <property type="match status" value="1"/>
</dbReference>
<dbReference type="EMBL" id="JAGTPG010000002">
    <property type="protein sequence ID" value="MBR8639695.1"/>
    <property type="molecule type" value="Genomic_DNA"/>
</dbReference>
<comment type="caution">
    <text evidence="2">The sequence shown here is derived from an EMBL/GenBank/DDBJ whole genome shotgun (WGS) entry which is preliminary data.</text>
</comment>
<dbReference type="InterPro" id="IPR011032">
    <property type="entry name" value="GroES-like_sf"/>
</dbReference>